<proteinExistence type="predicted"/>
<dbReference type="Gene3D" id="2.60.40.10">
    <property type="entry name" value="Immunoglobulins"/>
    <property type="match status" value="1"/>
</dbReference>
<comment type="caution">
    <text evidence="1">The sequence shown here is derived from an EMBL/GenBank/DDBJ whole genome shotgun (WGS) entry which is preliminary data.</text>
</comment>
<accession>A0AA36DKQ6</accession>
<keyword evidence="2" id="KW-1185">Reference proteome</keyword>
<dbReference type="Proteomes" id="UP001176961">
    <property type="component" value="Unassembled WGS sequence"/>
</dbReference>
<sequence>MVLDIKTFRQCFCFDSKSHASKNMWAKTIALLLVVSFGHASVLNWPAKVGSRVELDVADDIYGRKIVNWERTKDDDNIEKIKYCGSNKKEPICTQFVTKDNKPSKPITRAHVTKDGKLVIESVQKSDEAIYHSPDQKPVKGLAPPWIKLIVQ</sequence>
<name>A0AA36DKQ6_CYLNA</name>
<dbReference type="PANTHER" id="PTHR35182:SF1">
    <property type="entry name" value="COLD-SHOCK PROTEIN-RELATED"/>
    <property type="match status" value="1"/>
</dbReference>
<dbReference type="EMBL" id="CATQJL010000001">
    <property type="protein sequence ID" value="CAJ0589413.1"/>
    <property type="molecule type" value="Genomic_DNA"/>
</dbReference>
<organism evidence="1 2">
    <name type="scientific">Cylicocyclus nassatus</name>
    <name type="common">Nematode worm</name>
    <dbReference type="NCBI Taxonomy" id="53992"/>
    <lineage>
        <taxon>Eukaryota</taxon>
        <taxon>Metazoa</taxon>
        <taxon>Ecdysozoa</taxon>
        <taxon>Nematoda</taxon>
        <taxon>Chromadorea</taxon>
        <taxon>Rhabditida</taxon>
        <taxon>Rhabditina</taxon>
        <taxon>Rhabditomorpha</taxon>
        <taxon>Strongyloidea</taxon>
        <taxon>Strongylidae</taxon>
        <taxon>Cylicocyclus</taxon>
    </lineage>
</organism>
<dbReference type="PANTHER" id="PTHR35182">
    <property type="entry name" value="PROTEIN CBG13762"/>
    <property type="match status" value="1"/>
</dbReference>
<evidence type="ECO:0000313" key="1">
    <source>
        <dbReference type="EMBL" id="CAJ0589413.1"/>
    </source>
</evidence>
<gene>
    <name evidence="1" type="ORF">CYNAS_LOCUS1396</name>
</gene>
<reference evidence="1" key="1">
    <citation type="submission" date="2023-07" db="EMBL/GenBank/DDBJ databases">
        <authorList>
            <consortium name="CYATHOMIX"/>
        </authorList>
    </citation>
    <scope>NUCLEOTIDE SEQUENCE</scope>
    <source>
        <strain evidence="1">N/A</strain>
    </source>
</reference>
<dbReference type="InterPro" id="IPR013783">
    <property type="entry name" value="Ig-like_fold"/>
</dbReference>
<dbReference type="AlphaFoldDB" id="A0AA36DKQ6"/>
<protein>
    <submittedName>
        <fullName evidence="1">Uncharacterized protein</fullName>
    </submittedName>
</protein>
<evidence type="ECO:0000313" key="2">
    <source>
        <dbReference type="Proteomes" id="UP001176961"/>
    </source>
</evidence>